<organism evidence="2 3">
    <name type="scientific">Odoribacter splanchnicus</name>
    <dbReference type="NCBI Taxonomy" id="28118"/>
    <lineage>
        <taxon>Bacteria</taxon>
        <taxon>Pseudomonadati</taxon>
        <taxon>Bacteroidota</taxon>
        <taxon>Bacteroidia</taxon>
        <taxon>Bacteroidales</taxon>
        <taxon>Odoribacteraceae</taxon>
        <taxon>Odoribacter</taxon>
    </lineage>
</organism>
<evidence type="ECO:0000256" key="1">
    <source>
        <dbReference type="SAM" id="SignalP"/>
    </source>
</evidence>
<accession>A0A412TU11</accession>
<gene>
    <name evidence="2" type="ORF">DWW57_05220</name>
</gene>
<evidence type="ECO:0000313" key="2">
    <source>
        <dbReference type="EMBL" id="RGU57365.1"/>
    </source>
</evidence>
<dbReference type="EMBL" id="QRYC01000005">
    <property type="protein sequence ID" value="RGU57365.1"/>
    <property type="molecule type" value="Genomic_DNA"/>
</dbReference>
<evidence type="ECO:0000313" key="3">
    <source>
        <dbReference type="Proteomes" id="UP000284243"/>
    </source>
</evidence>
<feature type="chain" id="PRO_5019161226" description="DUF4621 domain-containing protein" evidence="1">
    <location>
        <begin position="27"/>
        <end position="528"/>
    </location>
</feature>
<sequence>MMKFCLNWGGAALLSMLLLCTSCGDADLFDTDKWTNEIEGWEPGVSLKVLQGSFTLWDLINQGDDDVVVKEENDLIIQYTEEGIYHIDIDQVFDMPAEDVAFDLSVPVDIPGTGIPLPSDITLGGEDNPIDPVVAEIQNIPSECVLKKLVASADFIFPQTEFSYTLEAKFPNIKTKEGDVLTIVEKVEANEIKTLPLEDIELSLESKPEVSLNIVKIIIHEGSSLSSSKLNFNFKLNNLKFKKAEGKITVDPIAIDPDKFNMDIDFLDEIGGKFKFTKPELNIILRNKGIGVPMSVDATFYGQNAEGDTLTLKLEKGKELLTLGNKSNIVFSDTLGLNKDNSNIVDFLSLPPTGDIFYQGTVTVNPQGDEDNVIYSDGEIDLDAYVRIPFALSAEGLNYKDTLNDIDIDPKYADRIKEGVITITAVNGLPLNLQIPTLVLLGENGEKLESLTAVKGRDIIQAANGKESVLEFNLTQAQAKKLGQTENILLEVKASTTNNQEVVVAADAKLSFDLKLVAKAVITDLDDF</sequence>
<proteinExistence type="predicted"/>
<dbReference type="Proteomes" id="UP000284243">
    <property type="component" value="Unassembled WGS sequence"/>
</dbReference>
<keyword evidence="1" id="KW-0732">Signal</keyword>
<dbReference type="AlphaFoldDB" id="A0A412TU11"/>
<comment type="caution">
    <text evidence="2">The sequence shown here is derived from an EMBL/GenBank/DDBJ whole genome shotgun (WGS) entry which is preliminary data.</text>
</comment>
<protein>
    <recommendedName>
        <fullName evidence="4">DUF4621 domain-containing protein</fullName>
    </recommendedName>
</protein>
<dbReference type="RefSeq" id="WP_022160667.1">
    <property type="nucleotide sequence ID" value="NZ_NFIG01000018.1"/>
</dbReference>
<evidence type="ECO:0008006" key="4">
    <source>
        <dbReference type="Google" id="ProtNLM"/>
    </source>
</evidence>
<feature type="signal peptide" evidence="1">
    <location>
        <begin position="1"/>
        <end position="26"/>
    </location>
</feature>
<reference evidence="2 3" key="1">
    <citation type="submission" date="2018-08" db="EMBL/GenBank/DDBJ databases">
        <title>A genome reference for cultivated species of the human gut microbiota.</title>
        <authorList>
            <person name="Zou Y."/>
            <person name="Xue W."/>
            <person name="Luo G."/>
        </authorList>
    </citation>
    <scope>NUCLEOTIDE SEQUENCE [LARGE SCALE GENOMIC DNA]</scope>
    <source>
        <strain evidence="2 3">AF16-14</strain>
    </source>
</reference>
<name>A0A412TU11_9BACT</name>